<accession>A0AAN9KR60</accession>
<organism evidence="1 2">
    <name type="scientific">Canavalia gladiata</name>
    <name type="common">Sword bean</name>
    <name type="synonym">Dolichos gladiatus</name>
    <dbReference type="NCBI Taxonomy" id="3824"/>
    <lineage>
        <taxon>Eukaryota</taxon>
        <taxon>Viridiplantae</taxon>
        <taxon>Streptophyta</taxon>
        <taxon>Embryophyta</taxon>
        <taxon>Tracheophyta</taxon>
        <taxon>Spermatophyta</taxon>
        <taxon>Magnoliopsida</taxon>
        <taxon>eudicotyledons</taxon>
        <taxon>Gunneridae</taxon>
        <taxon>Pentapetalae</taxon>
        <taxon>rosids</taxon>
        <taxon>fabids</taxon>
        <taxon>Fabales</taxon>
        <taxon>Fabaceae</taxon>
        <taxon>Papilionoideae</taxon>
        <taxon>50 kb inversion clade</taxon>
        <taxon>NPAAA clade</taxon>
        <taxon>indigoferoid/millettioid clade</taxon>
        <taxon>Phaseoleae</taxon>
        <taxon>Canavalia</taxon>
    </lineage>
</organism>
<keyword evidence="2" id="KW-1185">Reference proteome</keyword>
<proteinExistence type="predicted"/>
<comment type="caution">
    <text evidence="1">The sequence shown here is derived from an EMBL/GenBank/DDBJ whole genome shotgun (WGS) entry which is preliminary data.</text>
</comment>
<gene>
    <name evidence="1" type="ORF">VNO77_29750</name>
</gene>
<dbReference type="AlphaFoldDB" id="A0AAN9KR60"/>
<sequence>MRTFLLSVWNNSFFLFRVFSPNSIPVLYVDLVDLNLSTQAVKFLTTHHKTCYLRSSISAISTVWFGIKIYSISVYDYIFVKDSHNISELGSHVLLTEILPHNLFALDISVGEHCLETEVSGVAPCRKLQHISDKRSHQLPHFMVHKGLLPGISICFALLE</sequence>
<dbReference type="Proteomes" id="UP001367508">
    <property type="component" value="Unassembled WGS sequence"/>
</dbReference>
<dbReference type="EMBL" id="JAYMYQ010000007">
    <property type="protein sequence ID" value="KAK7320348.1"/>
    <property type="molecule type" value="Genomic_DNA"/>
</dbReference>
<evidence type="ECO:0000313" key="2">
    <source>
        <dbReference type="Proteomes" id="UP001367508"/>
    </source>
</evidence>
<protein>
    <submittedName>
        <fullName evidence="1">Uncharacterized protein</fullName>
    </submittedName>
</protein>
<evidence type="ECO:0000313" key="1">
    <source>
        <dbReference type="EMBL" id="KAK7320348.1"/>
    </source>
</evidence>
<reference evidence="1 2" key="1">
    <citation type="submission" date="2024-01" db="EMBL/GenBank/DDBJ databases">
        <title>The genomes of 5 underutilized Papilionoideae crops provide insights into root nodulation and disease resistanc.</title>
        <authorList>
            <person name="Jiang F."/>
        </authorList>
    </citation>
    <scope>NUCLEOTIDE SEQUENCE [LARGE SCALE GENOMIC DNA]</scope>
    <source>
        <strain evidence="1">LVBAO_FW01</strain>
        <tissue evidence="1">Leaves</tissue>
    </source>
</reference>
<name>A0AAN9KR60_CANGL</name>